<dbReference type="InterPro" id="IPR015991">
    <property type="entry name" value="TatD/YcfH-like"/>
</dbReference>
<keyword evidence="1" id="KW-0479">Metal-binding</keyword>
<dbReference type="PANTHER" id="PTHR46124:SF2">
    <property type="entry name" value="D-AMINOACYL-TRNA DEACYLASE"/>
    <property type="match status" value="1"/>
</dbReference>
<dbReference type="EMBL" id="JAJNDB010000001">
    <property type="protein sequence ID" value="MCD2192412.1"/>
    <property type="molecule type" value="Genomic_DNA"/>
</dbReference>
<dbReference type="PANTHER" id="PTHR46124">
    <property type="entry name" value="D-AMINOACYL-TRNA DEACYLASE"/>
    <property type="match status" value="1"/>
</dbReference>
<keyword evidence="2 3" id="KW-0378">Hydrolase</keyword>
<dbReference type="PROSITE" id="PS01090">
    <property type="entry name" value="TATD_2"/>
    <property type="match status" value="1"/>
</dbReference>
<dbReference type="RefSeq" id="WP_230730088.1">
    <property type="nucleotide sequence ID" value="NZ_JAJNDB010000001.1"/>
</dbReference>
<dbReference type="InterPro" id="IPR018228">
    <property type="entry name" value="DNase_TatD-rel_CS"/>
</dbReference>
<dbReference type="Proteomes" id="UP001199469">
    <property type="component" value="Unassembled WGS sequence"/>
</dbReference>
<dbReference type="InterPro" id="IPR001130">
    <property type="entry name" value="TatD-like"/>
</dbReference>
<sequence>MGQHADRVPPPVPEPIEGGVIDSHTHLDACGATDPDTLAAVLDRATAAGVTAMVTTADDLASAQWAAGVAGSDPRVFAAVGLHPTRSRDLDDAARAEIERLTTLPRVVAVGESGLDDYWTTRREDCAPLDVQREAFAWHIDLAKRTGLPLVVHDRDAHDGIVDVLRAEGGPDAVVFHCFSGGPDLAKICAESGWLMSFSGTVTFRNANAVDLRQAAAEAPADLLLVETDAPFLTPHPYRGRPNEPYCVPHTARDLAELRDEPAETLAAAATRNAQRVFRLAQQPQP</sequence>
<dbReference type="CDD" id="cd01310">
    <property type="entry name" value="TatD_DNAse"/>
    <property type="match status" value="1"/>
</dbReference>
<dbReference type="GO" id="GO:0016787">
    <property type="term" value="F:hydrolase activity"/>
    <property type="evidence" value="ECO:0007669"/>
    <property type="project" value="UniProtKB-KW"/>
</dbReference>
<reference evidence="3 4" key="1">
    <citation type="submission" date="2021-11" db="EMBL/GenBank/DDBJ databases">
        <title>Draft genome sequence of Actinomycetospora sp. SF1 isolated from the rhizosphere soil.</title>
        <authorList>
            <person name="Duangmal K."/>
            <person name="Chantavorakit T."/>
        </authorList>
    </citation>
    <scope>NUCLEOTIDE SEQUENCE [LARGE SCALE GENOMIC DNA]</scope>
    <source>
        <strain evidence="3 4">TBRC 5722</strain>
    </source>
</reference>
<organism evidence="3 4">
    <name type="scientific">Actinomycetospora endophytica</name>
    <dbReference type="NCBI Taxonomy" id="2291215"/>
    <lineage>
        <taxon>Bacteria</taxon>
        <taxon>Bacillati</taxon>
        <taxon>Actinomycetota</taxon>
        <taxon>Actinomycetes</taxon>
        <taxon>Pseudonocardiales</taxon>
        <taxon>Pseudonocardiaceae</taxon>
        <taxon>Actinomycetospora</taxon>
    </lineage>
</organism>
<dbReference type="PIRSF" id="PIRSF005902">
    <property type="entry name" value="DNase_TatD"/>
    <property type="match status" value="1"/>
</dbReference>
<dbReference type="Gene3D" id="3.20.20.140">
    <property type="entry name" value="Metal-dependent hydrolases"/>
    <property type="match status" value="1"/>
</dbReference>
<evidence type="ECO:0000313" key="4">
    <source>
        <dbReference type="Proteomes" id="UP001199469"/>
    </source>
</evidence>
<dbReference type="PROSITE" id="PS01137">
    <property type="entry name" value="TATD_1"/>
    <property type="match status" value="1"/>
</dbReference>
<dbReference type="InterPro" id="IPR032466">
    <property type="entry name" value="Metal_Hydrolase"/>
</dbReference>
<evidence type="ECO:0000256" key="2">
    <source>
        <dbReference type="ARBA" id="ARBA00022801"/>
    </source>
</evidence>
<accession>A0ABS8P371</accession>
<comment type="caution">
    <text evidence="3">The sequence shown here is derived from an EMBL/GenBank/DDBJ whole genome shotgun (WGS) entry which is preliminary data.</text>
</comment>
<keyword evidence="4" id="KW-1185">Reference proteome</keyword>
<dbReference type="SUPFAM" id="SSF51556">
    <property type="entry name" value="Metallo-dependent hydrolases"/>
    <property type="match status" value="1"/>
</dbReference>
<dbReference type="NCBIfam" id="TIGR00010">
    <property type="entry name" value="YchF/TatD family DNA exonuclease"/>
    <property type="match status" value="1"/>
</dbReference>
<proteinExistence type="predicted"/>
<protein>
    <submittedName>
        <fullName evidence="3">TatD family hydrolase</fullName>
    </submittedName>
</protein>
<gene>
    <name evidence="3" type="ORF">LQ327_03250</name>
</gene>
<evidence type="ECO:0000313" key="3">
    <source>
        <dbReference type="EMBL" id="MCD2192412.1"/>
    </source>
</evidence>
<name>A0ABS8P371_9PSEU</name>
<evidence type="ECO:0000256" key="1">
    <source>
        <dbReference type="ARBA" id="ARBA00022723"/>
    </source>
</evidence>
<dbReference type="Pfam" id="PF01026">
    <property type="entry name" value="TatD_DNase"/>
    <property type="match status" value="1"/>
</dbReference>